<sequence length="126" mass="13169">MISGDPTIMYLHAQHFPSAQISPPNMQSESPLHVLSQLDPSGHVPLLVLILFLLNSKALVVVEVVDESLVDDGGEAVEALAENLVGSEEAIATATGGAEASAAEESGIESKKLHRGAIGLSGKYRQ</sequence>
<accession>A0A914VV72</accession>
<name>A0A914VV72_9BILA</name>
<reference evidence="2" key="1">
    <citation type="submission" date="2022-11" db="UniProtKB">
        <authorList>
            <consortium name="WormBaseParasite"/>
        </authorList>
    </citation>
    <scope>IDENTIFICATION</scope>
</reference>
<evidence type="ECO:0000313" key="2">
    <source>
        <dbReference type="WBParaSite" id="PSAMB.scaffold2532size22699.g18231.t1"/>
    </source>
</evidence>
<dbReference type="AlphaFoldDB" id="A0A914VV72"/>
<dbReference type="Proteomes" id="UP000887566">
    <property type="component" value="Unplaced"/>
</dbReference>
<organism evidence="1 2">
    <name type="scientific">Plectus sambesii</name>
    <dbReference type="NCBI Taxonomy" id="2011161"/>
    <lineage>
        <taxon>Eukaryota</taxon>
        <taxon>Metazoa</taxon>
        <taxon>Ecdysozoa</taxon>
        <taxon>Nematoda</taxon>
        <taxon>Chromadorea</taxon>
        <taxon>Plectida</taxon>
        <taxon>Plectina</taxon>
        <taxon>Plectoidea</taxon>
        <taxon>Plectidae</taxon>
        <taxon>Plectus</taxon>
    </lineage>
</organism>
<proteinExistence type="predicted"/>
<keyword evidence="1" id="KW-1185">Reference proteome</keyword>
<evidence type="ECO:0000313" key="1">
    <source>
        <dbReference type="Proteomes" id="UP000887566"/>
    </source>
</evidence>
<protein>
    <submittedName>
        <fullName evidence="2">Uncharacterized protein</fullName>
    </submittedName>
</protein>
<dbReference type="WBParaSite" id="PSAMB.scaffold2532size22699.g18231.t1">
    <property type="protein sequence ID" value="PSAMB.scaffold2532size22699.g18231.t1"/>
    <property type="gene ID" value="PSAMB.scaffold2532size22699.g18231"/>
</dbReference>